<reference evidence="2" key="1">
    <citation type="journal article" date="2023" name="Mol. Phylogenet. Evol.">
        <title>Genome-scale phylogeny and comparative genomics of the fungal order Sordariales.</title>
        <authorList>
            <person name="Hensen N."/>
            <person name="Bonometti L."/>
            <person name="Westerberg I."/>
            <person name="Brannstrom I.O."/>
            <person name="Guillou S."/>
            <person name="Cros-Aarteil S."/>
            <person name="Calhoun S."/>
            <person name="Haridas S."/>
            <person name="Kuo A."/>
            <person name="Mondo S."/>
            <person name="Pangilinan J."/>
            <person name="Riley R."/>
            <person name="LaButti K."/>
            <person name="Andreopoulos B."/>
            <person name="Lipzen A."/>
            <person name="Chen C."/>
            <person name="Yan M."/>
            <person name="Daum C."/>
            <person name="Ng V."/>
            <person name="Clum A."/>
            <person name="Steindorff A."/>
            <person name="Ohm R.A."/>
            <person name="Martin F."/>
            <person name="Silar P."/>
            <person name="Natvig D.O."/>
            <person name="Lalanne C."/>
            <person name="Gautier V."/>
            <person name="Ament-Velasquez S.L."/>
            <person name="Kruys A."/>
            <person name="Hutchinson M.I."/>
            <person name="Powell A.J."/>
            <person name="Barry K."/>
            <person name="Miller A.N."/>
            <person name="Grigoriev I.V."/>
            <person name="Debuchy R."/>
            <person name="Gladieux P."/>
            <person name="Hiltunen Thoren M."/>
            <person name="Johannesson H."/>
        </authorList>
    </citation>
    <scope>NUCLEOTIDE SEQUENCE</scope>
    <source>
        <strain evidence="2">CBS 731.68</strain>
    </source>
</reference>
<protein>
    <submittedName>
        <fullName evidence="2">Uncharacterized protein</fullName>
    </submittedName>
</protein>
<dbReference type="EMBL" id="MU853240">
    <property type="protein sequence ID" value="KAK4120209.1"/>
    <property type="molecule type" value="Genomic_DNA"/>
</dbReference>
<proteinExistence type="predicted"/>
<dbReference type="AlphaFoldDB" id="A0AAN6TTL4"/>
<dbReference type="Proteomes" id="UP001302602">
    <property type="component" value="Unassembled WGS sequence"/>
</dbReference>
<comment type="caution">
    <text evidence="2">The sequence shown here is derived from an EMBL/GenBank/DDBJ whole genome shotgun (WGS) entry which is preliminary data.</text>
</comment>
<gene>
    <name evidence="2" type="ORF">N657DRAFT_683793</name>
</gene>
<accession>A0AAN6TTL4</accession>
<evidence type="ECO:0000313" key="3">
    <source>
        <dbReference type="Proteomes" id="UP001302602"/>
    </source>
</evidence>
<sequence length="128" mass="14416">MADHSPKRPEHEIRPASHSVADMGTQTEEEETSERQRTSLARARSSARDKQISRRGSVREAKIVTTSKERSEPAHHDHDREGVPALRLDMDLDVDIKLQAKIKGDLELSILDSEQASRQLKSRRPSSA</sequence>
<evidence type="ECO:0000313" key="2">
    <source>
        <dbReference type="EMBL" id="KAK4120209.1"/>
    </source>
</evidence>
<evidence type="ECO:0000256" key="1">
    <source>
        <dbReference type="SAM" id="MobiDB-lite"/>
    </source>
</evidence>
<name>A0AAN6TTL4_9PEZI</name>
<feature type="region of interest" description="Disordered" evidence="1">
    <location>
        <begin position="1"/>
        <end position="85"/>
    </location>
</feature>
<feature type="compositionally biased region" description="Basic and acidic residues" evidence="1">
    <location>
        <begin position="1"/>
        <end position="15"/>
    </location>
</feature>
<dbReference type="RefSeq" id="XP_062643980.1">
    <property type="nucleotide sequence ID" value="XM_062796604.1"/>
</dbReference>
<feature type="compositionally biased region" description="Basic and acidic residues" evidence="1">
    <location>
        <begin position="46"/>
        <end position="85"/>
    </location>
</feature>
<dbReference type="GeneID" id="87833372"/>
<keyword evidence="3" id="KW-1185">Reference proteome</keyword>
<organism evidence="2 3">
    <name type="scientific">Parathielavia appendiculata</name>
    <dbReference type="NCBI Taxonomy" id="2587402"/>
    <lineage>
        <taxon>Eukaryota</taxon>
        <taxon>Fungi</taxon>
        <taxon>Dikarya</taxon>
        <taxon>Ascomycota</taxon>
        <taxon>Pezizomycotina</taxon>
        <taxon>Sordariomycetes</taxon>
        <taxon>Sordariomycetidae</taxon>
        <taxon>Sordariales</taxon>
        <taxon>Chaetomiaceae</taxon>
        <taxon>Parathielavia</taxon>
    </lineage>
</organism>
<reference evidence="2" key="2">
    <citation type="submission" date="2023-05" db="EMBL/GenBank/DDBJ databases">
        <authorList>
            <consortium name="Lawrence Berkeley National Laboratory"/>
            <person name="Steindorff A."/>
            <person name="Hensen N."/>
            <person name="Bonometti L."/>
            <person name="Westerberg I."/>
            <person name="Brannstrom I.O."/>
            <person name="Guillou S."/>
            <person name="Cros-Aarteil S."/>
            <person name="Calhoun S."/>
            <person name="Haridas S."/>
            <person name="Kuo A."/>
            <person name="Mondo S."/>
            <person name="Pangilinan J."/>
            <person name="Riley R."/>
            <person name="Labutti K."/>
            <person name="Andreopoulos B."/>
            <person name="Lipzen A."/>
            <person name="Chen C."/>
            <person name="Yanf M."/>
            <person name="Daum C."/>
            <person name="Ng V."/>
            <person name="Clum A."/>
            <person name="Ohm R."/>
            <person name="Martin F."/>
            <person name="Silar P."/>
            <person name="Natvig D."/>
            <person name="Lalanne C."/>
            <person name="Gautier V."/>
            <person name="Ament-Velasquez S.L."/>
            <person name="Kruys A."/>
            <person name="Hutchinson M.I."/>
            <person name="Powell A.J."/>
            <person name="Barry K."/>
            <person name="Miller A.N."/>
            <person name="Grigoriev I.V."/>
            <person name="Debuchy R."/>
            <person name="Gladieux P."/>
            <person name="Thoren M.H."/>
            <person name="Johannesson H."/>
        </authorList>
    </citation>
    <scope>NUCLEOTIDE SEQUENCE</scope>
    <source>
        <strain evidence="2">CBS 731.68</strain>
    </source>
</reference>